<name>B1WSC3_CROS5</name>
<accession>B1WSC3</accession>
<evidence type="ECO:0000313" key="1">
    <source>
        <dbReference type="EMBL" id="ACB51909.1"/>
    </source>
</evidence>
<dbReference type="EMBL" id="CP000806">
    <property type="protein sequence ID" value="ACB51909.1"/>
    <property type="molecule type" value="Genomic_DNA"/>
</dbReference>
<dbReference type="RefSeq" id="WP_012361910.1">
    <property type="nucleotide sequence ID" value="NC_010546.1"/>
</dbReference>
<evidence type="ECO:0000313" key="2">
    <source>
        <dbReference type="Proteomes" id="UP000001203"/>
    </source>
</evidence>
<protein>
    <recommendedName>
        <fullName evidence="3">Glycine-zipper-containing OmpA-like membrane domain-containing protein</fullName>
    </recommendedName>
</protein>
<evidence type="ECO:0008006" key="3">
    <source>
        <dbReference type="Google" id="ProtNLM"/>
    </source>
</evidence>
<sequence>MMSKSWKNILIISSIVLADVILLSTNLTLAQYSSRSQSYCESYARDFADRYAQSGFFRGGARGAASGAAIGAIIDGGRGAGTGAAIGSVVGIIGGSARRASDHDSLYQQAFNDCMRGAPLR</sequence>
<keyword evidence="2" id="KW-1185">Reference proteome</keyword>
<dbReference type="Proteomes" id="UP000001203">
    <property type="component" value="Chromosome circular"/>
</dbReference>
<dbReference type="eggNOG" id="ENOG50336ZG">
    <property type="taxonomic scope" value="Bacteria"/>
</dbReference>
<organism evidence="1 2">
    <name type="scientific">Crocosphaera subtropica (strain ATCC 51142 / BH68)</name>
    <name type="common">Cyanothece sp. (strain ATCC 51142)</name>
    <dbReference type="NCBI Taxonomy" id="43989"/>
    <lineage>
        <taxon>Bacteria</taxon>
        <taxon>Bacillati</taxon>
        <taxon>Cyanobacteriota</taxon>
        <taxon>Cyanophyceae</taxon>
        <taxon>Oscillatoriophycideae</taxon>
        <taxon>Chroococcales</taxon>
        <taxon>Aphanothecaceae</taxon>
        <taxon>Crocosphaera</taxon>
        <taxon>Crocosphaera subtropica</taxon>
    </lineage>
</organism>
<dbReference type="AlphaFoldDB" id="B1WSC3"/>
<dbReference type="HOGENOM" id="CLU_165996_0_0_3"/>
<reference evidence="1 2" key="1">
    <citation type="journal article" date="2008" name="Proc. Natl. Acad. Sci. U.S.A.">
        <title>The genome of Cyanothece 51142, a unicellular diazotrophic cyanobacterium important in the marine nitrogen cycle.</title>
        <authorList>
            <person name="Welsh E.A."/>
            <person name="Liberton M."/>
            <person name="Stoeckel J."/>
            <person name="Loh T."/>
            <person name="Elvitigala T."/>
            <person name="Wang C."/>
            <person name="Wollam A."/>
            <person name="Fulton R.S."/>
            <person name="Clifton S.W."/>
            <person name="Jacobs J.M."/>
            <person name="Aurora R."/>
            <person name="Ghosh B.K."/>
            <person name="Sherman L.A."/>
            <person name="Smith R.D."/>
            <person name="Wilson R.K."/>
            <person name="Pakrasi H.B."/>
        </authorList>
    </citation>
    <scope>NUCLEOTIDE SEQUENCE [LARGE SCALE GENOMIC DNA]</scope>
    <source>
        <strain evidence="2">ATCC 51142 / BH68</strain>
    </source>
</reference>
<gene>
    <name evidence="1" type="ordered locus">cce_2561</name>
</gene>
<proteinExistence type="predicted"/>
<dbReference type="KEGG" id="cyt:cce_2561"/>
<dbReference type="STRING" id="43989.cce_2561"/>